<accession>A0A7D4BPI6</accession>
<name>A0A7D4BPI6_9SPHN</name>
<reference evidence="3 4" key="1">
    <citation type="submission" date="2020-05" db="EMBL/GenBank/DDBJ databases">
        <title>Erythrobacter mangrovi sp. nov., isolated from rhizosphere soil of mangrove plant (Kandelia candel).</title>
        <authorList>
            <person name="Ye Y.H."/>
        </authorList>
    </citation>
    <scope>NUCLEOTIDE SEQUENCE [LARGE SCALE GENOMIC DNA]</scope>
    <source>
        <strain evidence="3 4">EB310</strain>
    </source>
</reference>
<evidence type="ECO:0000313" key="3">
    <source>
        <dbReference type="EMBL" id="QKG72024.1"/>
    </source>
</evidence>
<dbReference type="EMBL" id="CP053921">
    <property type="protein sequence ID" value="QKG72024.1"/>
    <property type="molecule type" value="Genomic_DNA"/>
</dbReference>
<dbReference type="InterPro" id="IPR052529">
    <property type="entry name" value="Bact_Transport_Assoc"/>
</dbReference>
<feature type="transmembrane region" description="Helical" evidence="1">
    <location>
        <begin position="281"/>
        <end position="302"/>
    </location>
</feature>
<organism evidence="3 4">
    <name type="scientific">Erythrobacter mangrovi</name>
    <dbReference type="NCBI Taxonomy" id="2739433"/>
    <lineage>
        <taxon>Bacteria</taxon>
        <taxon>Pseudomonadati</taxon>
        <taxon>Pseudomonadota</taxon>
        <taxon>Alphaproteobacteria</taxon>
        <taxon>Sphingomonadales</taxon>
        <taxon>Erythrobacteraceae</taxon>
        <taxon>Erythrobacter/Porphyrobacter group</taxon>
        <taxon>Erythrobacter</taxon>
    </lineage>
</organism>
<proteinExistence type="predicted"/>
<dbReference type="Pfam" id="PF04235">
    <property type="entry name" value="DUF418"/>
    <property type="match status" value="1"/>
</dbReference>
<sequence length="432" mass="48679">MATAATPDMPDDMAIAPVEPSVTSGAERLVSLDFIRGIAVLGILFANITAFAHPFMVYVWPGAMPGGPTEGDKLAWLIQYVVIDHKMRGLFTILFGAGMMLFVEKAWARGSGRWLQFRRLLWLLLFGMVHYYLIWFGDILQSYAVWGIVALAFMKWRAKSQFLLGLALYGLGTLAMAGMFGSQYYLATHPAAAEQRLSEKQQESLAKAVPDIIEEVDEDIERVRSSSYPETVRHQVLEETDENLVGIAFGLTETIALILLGMALYRFGFFSGSLDPAKMRLWGWVGLGSGTVSSLALGLWAYAAGFPFFLTFFVFEGLFMLPRLAFVLGLAALLVEWAPRATRGWLGQRFVAAGRMAFSNYLGTSLIMLAVFPAWGLDLYGTMHRFALFVMVLGVWALMLLWSKPWLERYRYGPLEWLWRCLTYWRLFPLKR</sequence>
<dbReference type="AlphaFoldDB" id="A0A7D4BPI6"/>
<feature type="domain" description="DUF418" evidence="2">
    <location>
        <begin position="264"/>
        <end position="426"/>
    </location>
</feature>
<evidence type="ECO:0000313" key="4">
    <source>
        <dbReference type="Proteomes" id="UP000504693"/>
    </source>
</evidence>
<evidence type="ECO:0000256" key="1">
    <source>
        <dbReference type="SAM" id="Phobius"/>
    </source>
</evidence>
<dbReference type="Proteomes" id="UP000504693">
    <property type="component" value="Chromosome"/>
</dbReference>
<feature type="transmembrane region" description="Helical" evidence="1">
    <location>
        <begin position="89"/>
        <end position="108"/>
    </location>
</feature>
<feature type="transmembrane region" description="Helical" evidence="1">
    <location>
        <begin position="356"/>
        <end position="377"/>
    </location>
</feature>
<evidence type="ECO:0000259" key="2">
    <source>
        <dbReference type="Pfam" id="PF04235"/>
    </source>
</evidence>
<dbReference type="InterPro" id="IPR007349">
    <property type="entry name" value="DUF418"/>
</dbReference>
<feature type="transmembrane region" description="Helical" evidence="1">
    <location>
        <begin position="38"/>
        <end position="60"/>
    </location>
</feature>
<dbReference type="RefSeq" id="WP_173215085.1">
    <property type="nucleotide sequence ID" value="NZ_CP053921.1"/>
</dbReference>
<feature type="transmembrane region" description="Helical" evidence="1">
    <location>
        <begin position="244"/>
        <end position="269"/>
    </location>
</feature>
<keyword evidence="1" id="KW-0812">Transmembrane</keyword>
<feature type="transmembrane region" description="Helical" evidence="1">
    <location>
        <begin position="383"/>
        <end position="402"/>
    </location>
</feature>
<feature type="transmembrane region" description="Helical" evidence="1">
    <location>
        <begin position="165"/>
        <end position="186"/>
    </location>
</feature>
<keyword evidence="4" id="KW-1185">Reference proteome</keyword>
<protein>
    <submittedName>
        <fullName evidence="3">DUF418 domain-containing protein</fullName>
    </submittedName>
</protein>
<dbReference type="KEGG" id="emv:HQR01_11975"/>
<gene>
    <name evidence="3" type="ORF">HQR01_11975</name>
</gene>
<dbReference type="PANTHER" id="PTHR30590:SF2">
    <property type="entry name" value="INNER MEMBRANE PROTEIN"/>
    <property type="match status" value="1"/>
</dbReference>
<keyword evidence="1" id="KW-1133">Transmembrane helix</keyword>
<keyword evidence="1" id="KW-0472">Membrane</keyword>
<feature type="transmembrane region" description="Helical" evidence="1">
    <location>
        <begin position="308"/>
        <end position="335"/>
    </location>
</feature>
<dbReference type="PANTHER" id="PTHR30590">
    <property type="entry name" value="INNER MEMBRANE PROTEIN"/>
    <property type="match status" value="1"/>
</dbReference>